<dbReference type="Proteomes" id="UP000177958">
    <property type="component" value="Unassembled WGS sequence"/>
</dbReference>
<dbReference type="EMBL" id="MFKX01000003">
    <property type="protein sequence ID" value="OGG58464.1"/>
    <property type="molecule type" value="Genomic_DNA"/>
</dbReference>
<comment type="caution">
    <text evidence="1">The sequence shown here is derived from an EMBL/GenBank/DDBJ whole genome shotgun (WGS) entry which is preliminary data.</text>
</comment>
<evidence type="ECO:0000313" key="2">
    <source>
        <dbReference type="Proteomes" id="UP000177958"/>
    </source>
</evidence>
<organism evidence="1 2">
    <name type="scientific">Candidatus Kaiserbacteria bacterium RIFCSPHIGHO2_01_FULL_55_17</name>
    <dbReference type="NCBI Taxonomy" id="1798484"/>
    <lineage>
        <taxon>Bacteria</taxon>
        <taxon>Candidatus Kaiseribacteriota</taxon>
    </lineage>
</organism>
<name>A0A1F6DAM5_9BACT</name>
<dbReference type="AlphaFoldDB" id="A0A1F6DAM5"/>
<dbReference type="InterPro" id="IPR010921">
    <property type="entry name" value="Trp_repressor/repl_initiator"/>
</dbReference>
<protein>
    <submittedName>
        <fullName evidence="1">Uncharacterized protein</fullName>
    </submittedName>
</protein>
<sequence length="234" mass="26182">MNSVANTGGVRVPTPMEDIGQLVMVAVAKEYDDSVETILKRQAVDSGKKLALMAYIMKNDWKLKVELIALKLRCSTGDVNTLCVRLHEVLMQDEELAMHGLSIRDRIVEARAVTNGAARGDLPKGLSPPAERILQVILSKSGLPMGVLREKSKIRERTRARGIAYLLLSEHAGVKAAQIAAIFDRTEKDVWTGRERLKVVWREQPRDSQCKLLREVCMELRIDLASLKLDNVEQ</sequence>
<evidence type="ECO:0000313" key="1">
    <source>
        <dbReference type="EMBL" id="OGG58464.1"/>
    </source>
</evidence>
<proteinExistence type="predicted"/>
<dbReference type="SUPFAM" id="SSF48295">
    <property type="entry name" value="TrpR-like"/>
    <property type="match status" value="1"/>
</dbReference>
<dbReference type="Gene3D" id="1.10.1750.10">
    <property type="match status" value="1"/>
</dbReference>
<reference evidence="1 2" key="1">
    <citation type="journal article" date="2016" name="Nat. Commun.">
        <title>Thousands of microbial genomes shed light on interconnected biogeochemical processes in an aquifer system.</title>
        <authorList>
            <person name="Anantharaman K."/>
            <person name="Brown C.T."/>
            <person name="Hug L.A."/>
            <person name="Sharon I."/>
            <person name="Castelle C.J."/>
            <person name="Probst A.J."/>
            <person name="Thomas B.C."/>
            <person name="Singh A."/>
            <person name="Wilkins M.J."/>
            <person name="Karaoz U."/>
            <person name="Brodie E.L."/>
            <person name="Williams K.H."/>
            <person name="Hubbard S.S."/>
            <person name="Banfield J.F."/>
        </authorList>
    </citation>
    <scope>NUCLEOTIDE SEQUENCE [LARGE SCALE GENOMIC DNA]</scope>
</reference>
<gene>
    <name evidence="1" type="ORF">A2853_02085</name>
</gene>
<dbReference type="GO" id="GO:0043565">
    <property type="term" value="F:sequence-specific DNA binding"/>
    <property type="evidence" value="ECO:0007669"/>
    <property type="project" value="InterPro"/>
</dbReference>
<accession>A0A1F6DAM5</accession>